<evidence type="ECO:0000256" key="12">
    <source>
        <dbReference type="PIRSR" id="PIRSR601577-1"/>
    </source>
</evidence>
<dbReference type="PANTHER" id="PTHR10942">
    <property type="entry name" value="LEISHMANOLYSIN-LIKE PEPTIDASE"/>
    <property type="match status" value="1"/>
</dbReference>
<name>A0A814XTZ4_9BILA</name>
<evidence type="ECO:0000256" key="9">
    <source>
        <dbReference type="ARBA" id="ARBA00023049"/>
    </source>
</evidence>
<dbReference type="SUPFAM" id="SSF55486">
    <property type="entry name" value="Metalloproteases ('zincins'), catalytic domain"/>
    <property type="match status" value="1"/>
</dbReference>
<feature type="binding site" evidence="13">
    <location>
        <position position="454"/>
    </location>
    <ligand>
        <name>Zn(2+)</name>
        <dbReference type="ChEBI" id="CHEBI:29105"/>
        <note>catalytic</note>
    </ligand>
</feature>
<dbReference type="Gene3D" id="3.90.132.10">
    <property type="entry name" value="Leishmanolysin , domain 2"/>
    <property type="match status" value="1"/>
</dbReference>
<comment type="cofactor">
    <cofactor evidence="13 14">
        <name>Zn(2+)</name>
        <dbReference type="ChEBI" id="CHEBI:29105"/>
    </cofactor>
    <text evidence="13 14">Binds 1 zinc ion per subunit.</text>
</comment>
<dbReference type="Gene3D" id="3.40.50.150">
    <property type="entry name" value="Vaccinia Virus protein VP39"/>
    <property type="match status" value="1"/>
</dbReference>
<evidence type="ECO:0000256" key="10">
    <source>
        <dbReference type="ARBA" id="ARBA00023453"/>
    </source>
</evidence>
<feature type="binding site" evidence="13">
    <location>
        <position position="458"/>
    </location>
    <ligand>
        <name>Zn(2+)</name>
        <dbReference type="ChEBI" id="CHEBI:29105"/>
        <note>catalytic</note>
    </ligand>
</feature>
<dbReference type="AlphaFoldDB" id="A0A814XTZ4"/>
<keyword evidence="4" id="KW-0808">Transferase</keyword>
<protein>
    <recommendedName>
        <fullName evidence="11 14">Leishmanolysin-like peptidase</fullName>
        <ecNumber evidence="14">3.4.24.-</ecNumber>
    </recommendedName>
</protein>
<dbReference type="InterPro" id="IPR029063">
    <property type="entry name" value="SAM-dependent_MTases_sf"/>
</dbReference>
<dbReference type="GO" id="GO:0046872">
    <property type="term" value="F:metal ion binding"/>
    <property type="evidence" value="ECO:0007669"/>
    <property type="project" value="UniProtKB-KW"/>
</dbReference>
<dbReference type="GO" id="GO:0005737">
    <property type="term" value="C:cytoplasm"/>
    <property type="evidence" value="ECO:0007669"/>
    <property type="project" value="TreeGrafter"/>
</dbReference>
<keyword evidence="2" id="KW-0489">Methyltransferase</keyword>
<keyword evidence="6 13" id="KW-0479">Metal-binding</keyword>
<evidence type="ECO:0000256" key="7">
    <source>
        <dbReference type="ARBA" id="ARBA00022801"/>
    </source>
</evidence>
<dbReference type="GO" id="GO:0032259">
    <property type="term" value="P:methylation"/>
    <property type="evidence" value="ECO:0007669"/>
    <property type="project" value="UniProtKB-KW"/>
</dbReference>
<keyword evidence="9 13" id="KW-0482">Metalloprotease</keyword>
<dbReference type="Gene3D" id="3.10.170.20">
    <property type="match status" value="1"/>
</dbReference>
<gene>
    <name evidence="15" type="ORF">SEV965_LOCUS22157</name>
</gene>
<dbReference type="InterPro" id="IPR002935">
    <property type="entry name" value="SAM_O-MeTrfase"/>
</dbReference>
<evidence type="ECO:0000256" key="5">
    <source>
        <dbReference type="ARBA" id="ARBA00022691"/>
    </source>
</evidence>
<dbReference type="PRINTS" id="PR00782">
    <property type="entry name" value="LSHMANOLYSIN"/>
</dbReference>
<evidence type="ECO:0000256" key="8">
    <source>
        <dbReference type="ARBA" id="ARBA00022833"/>
    </source>
</evidence>
<dbReference type="Proteomes" id="UP000663889">
    <property type="component" value="Unassembled WGS sequence"/>
</dbReference>
<evidence type="ECO:0000256" key="13">
    <source>
        <dbReference type="PIRSR" id="PIRSR601577-2"/>
    </source>
</evidence>
<dbReference type="GO" id="GO:0004222">
    <property type="term" value="F:metalloendopeptidase activity"/>
    <property type="evidence" value="ECO:0007669"/>
    <property type="project" value="UniProtKB-UniRule"/>
</dbReference>
<comment type="similarity">
    <text evidence="10">Belongs to the class I-like SAM-binding methyltransferase superfamily. Cation-dependent O-methyltransferase family.</text>
</comment>
<evidence type="ECO:0000256" key="6">
    <source>
        <dbReference type="ARBA" id="ARBA00022723"/>
    </source>
</evidence>
<evidence type="ECO:0000313" key="16">
    <source>
        <dbReference type="Proteomes" id="UP000663889"/>
    </source>
</evidence>
<proteinExistence type="inferred from homology"/>
<feature type="active site" evidence="12">
    <location>
        <position position="455"/>
    </location>
</feature>
<comment type="similarity">
    <text evidence="1 14">Belongs to the peptidase M8 family.</text>
</comment>
<reference evidence="15" key="1">
    <citation type="submission" date="2021-02" db="EMBL/GenBank/DDBJ databases">
        <authorList>
            <person name="Nowell W R."/>
        </authorList>
    </citation>
    <scope>NUCLEOTIDE SEQUENCE</scope>
</reference>
<dbReference type="PROSITE" id="PS51682">
    <property type="entry name" value="SAM_OMT_I"/>
    <property type="match status" value="1"/>
</dbReference>
<dbReference type="GO" id="GO:0007155">
    <property type="term" value="P:cell adhesion"/>
    <property type="evidence" value="ECO:0007669"/>
    <property type="project" value="InterPro"/>
</dbReference>
<dbReference type="PANTHER" id="PTHR10942:SF0">
    <property type="entry name" value="LEISHMANOLYSIN-LIKE PEPTIDASE"/>
    <property type="match status" value="1"/>
</dbReference>
<organism evidence="15 16">
    <name type="scientific">Rotaria sordida</name>
    <dbReference type="NCBI Taxonomy" id="392033"/>
    <lineage>
        <taxon>Eukaryota</taxon>
        <taxon>Metazoa</taxon>
        <taxon>Spiralia</taxon>
        <taxon>Gnathifera</taxon>
        <taxon>Rotifera</taxon>
        <taxon>Eurotatoria</taxon>
        <taxon>Bdelloidea</taxon>
        <taxon>Philodinida</taxon>
        <taxon>Philodinidae</taxon>
        <taxon>Rotaria</taxon>
    </lineage>
</organism>
<dbReference type="EMBL" id="CAJNOU010001548">
    <property type="protein sequence ID" value="CAF1220444.1"/>
    <property type="molecule type" value="Genomic_DNA"/>
</dbReference>
<dbReference type="GO" id="GO:0008171">
    <property type="term" value="F:O-methyltransferase activity"/>
    <property type="evidence" value="ECO:0007669"/>
    <property type="project" value="InterPro"/>
</dbReference>
<accession>A0A814XTZ4</accession>
<dbReference type="EC" id="3.4.24.-" evidence="14"/>
<dbReference type="SUPFAM" id="SSF53335">
    <property type="entry name" value="S-adenosyl-L-methionine-dependent methyltransferases"/>
    <property type="match status" value="1"/>
</dbReference>
<dbReference type="Gene3D" id="2.10.55.10">
    <property type="entry name" value="Leishmanolysin domain 3"/>
    <property type="match status" value="1"/>
</dbReference>
<keyword evidence="8 13" id="KW-0862">Zinc</keyword>
<evidence type="ECO:0000256" key="14">
    <source>
        <dbReference type="RuleBase" id="RU366077"/>
    </source>
</evidence>
<evidence type="ECO:0000313" key="15">
    <source>
        <dbReference type="EMBL" id="CAF1220444.1"/>
    </source>
</evidence>
<evidence type="ECO:0000256" key="11">
    <source>
        <dbReference type="ARBA" id="ARBA00039717"/>
    </source>
</evidence>
<keyword evidence="7 14" id="KW-0378">Hydrolase</keyword>
<keyword evidence="5" id="KW-0949">S-adenosyl-L-methionine</keyword>
<evidence type="ECO:0000256" key="2">
    <source>
        <dbReference type="ARBA" id="ARBA00022603"/>
    </source>
</evidence>
<evidence type="ECO:0000256" key="4">
    <source>
        <dbReference type="ARBA" id="ARBA00022679"/>
    </source>
</evidence>
<dbReference type="GO" id="GO:0006508">
    <property type="term" value="P:proteolysis"/>
    <property type="evidence" value="ECO:0007669"/>
    <property type="project" value="UniProtKB-KW"/>
</dbReference>
<feature type="binding site" evidence="13">
    <location>
        <position position="562"/>
    </location>
    <ligand>
        <name>Zn(2+)</name>
        <dbReference type="ChEBI" id="CHEBI:29105"/>
        <note>catalytic</note>
    </ligand>
</feature>
<dbReference type="GO" id="GO:0016020">
    <property type="term" value="C:membrane"/>
    <property type="evidence" value="ECO:0007669"/>
    <property type="project" value="InterPro"/>
</dbReference>
<keyword evidence="3 14" id="KW-0645">Protease</keyword>
<dbReference type="InterPro" id="IPR001577">
    <property type="entry name" value="Peptidase_M8"/>
</dbReference>
<comment type="caution">
    <text evidence="15">The sequence shown here is derived from an EMBL/GenBank/DDBJ whole genome shotgun (WGS) entry which is preliminary data.</text>
</comment>
<sequence length="896" mass="104216">MSKIFDNLLSTKSLHSKDPIDRYIFDHSLRYTPEQFELLEDIKNLPEKIQPWLGSTDEAQFFQLLIRLMNGKRAIEIGTFTGYTSLAIALALPSDGELITCDITDEYIRQDIWIKAGIRNKINLQIRPALETLKDLLKTYGSNSFDFIFIDGDKENYLQYYELSLELIHSNGLIAIDNTLWNGRVLNENDISIETITIRQMNELVKNDNRIDISFLRLGDGTTLYFTFVFLRIIIQKCFSSVHISPNRNQLQYSFIRTNSDRIVERFKRRTTSDIFQIHIHYDTSVQKLLNDEQRLIKEAVEAATKFWSKAIRPKYKLNNRIRLARQCPSRKMFIVENDYSVHYCSEKCLDETHCGDIIVPYEHLQQCHVCNKDRKCERIGTNGSGVNAEFILYVSALDTNRCEPIDTLATASFCQLEPEQDRPIAGNINVCPWRLRGDRIWRDFDRLVSTIKHEILHTLVFSSGLFAFFRDSNGEPFTERDPATRWPKAYDEKLQVYTPSDKVLKQIVRKNWKIRGGLMNKIILMLVTPKVQAIVREHFSCSTLEGAELENQGSIGTALTHWEKRLFEHEIMTGTYTQESVISNLTLALLEDSGWYDVSYEYGKPLLWGRNLGCDFVKTSCKQWIDSKLEKKQSPYPFCISSSKPNLSKRICDYTYDKVVMCNLIEYPTAVPLEYQIFDSLPNITDKNELARFGGHVMLADYCPYNQELTYKNSNRDSRCYRSENQPPNKENYALEKYSSESKCFDHGSIWEQYIEQCRKKRRVIPQAAGCYQFECISSKGIYVHIGKEKYLCEYQGQNLTIITIEYGSIYVGTIICPDCQIICGSLKNFQCPSEININNVQTKQQLNIRSSVENLCTKLYEYNQSSMSDKTNQLYIKLQTIFLFFICLYIRKEF</sequence>
<dbReference type="Pfam" id="PF01596">
    <property type="entry name" value="Methyltransf_3"/>
    <property type="match status" value="1"/>
</dbReference>
<dbReference type="Pfam" id="PF01457">
    <property type="entry name" value="Peptidase_M8"/>
    <property type="match status" value="1"/>
</dbReference>
<dbReference type="FunFam" id="3.90.132.10:FF:000001">
    <property type="entry name" value="leishmanolysin-like peptidase isoform X2"/>
    <property type="match status" value="1"/>
</dbReference>
<evidence type="ECO:0000256" key="3">
    <source>
        <dbReference type="ARBA" id="ARBA00022670"/>
    </source>
</evidence>
<evidence type="ECO:0000256" key="1">
    <source>
        <dbReference type="ARBA" id="ARBA00005860"/>
    </source>
</evidence>